<reference evidence="1" key="2">
    <citation type="submission" date="2020-09" db="EMBL/GenBank/DDBJ databases">
        <authorList>
            <person name="Sun Q."/>
            <person name="Kim S."/>
        </authorList>
    </citation>
    <scope>NUCLEOTIDE SEQUENCE</scope>
    <source>
        <strain evidence="1">KCTC 12710</strain>
    </source>
</reference>
<keyword evidence="2" id="KW-1185">Reference proteome</keyword>
<gene>
    <name evidence="1" type="ORF">GCM10007028_35770</name>
</gene>
<reference evidence="1" key="1">
    <citation type="journal article" date="2014" name="Int. J. Syst. Evol. Microbiol.">
        <title>Complete genome sequence of Corynebacterium casei LMG S-19264T (=DSM 44701T), isolated from a smear-ripened cheese.</title>
        <authorList>
            <consortium name="US DOE Joint Genome Institute (JGI-PGF)"/>
            <person name="Walter F."/>
            <person name="Albersmeier A."/>
            <person name="Kalinowski J."/>
            <person name="Ruckert C."/>
        </authorList>
    </citation>
    <scope>NUCLEOTIDE SEQUENCE</scope>
    <source>
        <strain evidence="1">KCTC 12710</strain>
    </source>
</reference>
<dbReference type="Proteomes" id="UP000636004">
    <property type="component" value="Unassembled WGS sequence"/>
</dbReference>
<dbReference type="EMBL" id="BMWZ01000014">
    <property type="protein sequence ID" value="GGZ94294.1"/>
    <property type="molecule type" value="Genomic_DNA"/>
</dbReference>
<proteinExistence type="predicted"/>
<dbReference type="RefSeq" id="WP_189362814.1">
    <property type="nucleotide sequence ID" value="NZ_BMWZ01000014.1"/>
</dbReference>
<name>A0A918VF62_9FLAO</name>
<protein>
    <submittedName>
        <fullName evidence="1">Uncharacterized protein</fullName>
    </submittedName>
</protein>
<comment type="caution">
    <text evidence="1">The sequence shown here is derived from an EMBL/GenBank/DDBJ whole genome shotgun (WGS) entry which is preliminary data.</text>
</comment>
<organism evidence="1 2">
    <name type="scientific">Algibacter mikhailovii</name>
    <dbReference type="NCBI Taxonomy" id="425498"/>
    <lineage>
        <taxon>Bacteria</taxon>
        <taxon>Pseudomonadati</taxon>
        <taxon>Bacteroidota</taxon>
        <taxon>Flavobacteriia</taxon>
        <taxon>Flavobacteriales</taxon>
        <taxon>Flavobacteriaceae</taxon>
        <taxon>Algibacter</taxon>
    </lineage>
</organism>
<sequence length="166" mass="19032">MKIPSITFKAPEPELKVIKSVTVYISEKHSEMIIAPISKEPKDSYHYEQKDCEIIDLTSSTEIIGEAIKRNFNKFDIKEKKEGMGKKSDWPALKVSKEKSGRGFEEKYRRISIRGITDRNSTLKIETVMNLPIGIELTSTISAHCEPSELGNRILKIYRSEITERK</sequence>
<dbReference type="AlphaFoldDB" id="A0A918VF62"/>
<accession>A0A918VF62</accession>
<evidence type="ECO:0000313" key="1">
    <source>
        <dbReference type="EMBL" id="GGZ94294.1"/>
    </source>
</evidence>
<evidence type="ECO:0000313" key="2">
    <source>
        <dbReference type="Proteomes" id="UP000636004"/>
    </source>
</evidence>